<dbReference type="Proteomes" id="UP001362899">
    <property type="component" value="Unassembled WGS sequence"/>
</dbReference>
<keyword evidence="7" id="KW-1185">Reference proteome</keyword>
<evidence type="ECO:0000256" key="3">
    <source>
        <dbReference type="ARBA" id="ARBA00022679"/>
    </source>
</evidence>
<dbReference type="PROSITE" id="PS00092">
    <property type="entry name" value="N6_MTASE"/>
    <property type="match status" value="1"/>
</dbReference>
<evidence type="ECO:0000313" key="7">
    <source>
        <dbReference type="Proteomes" id="UP001362899"/>
    </source>
</evidence>
<proteinExistence type="inferred from homology"/>
<reference evidence="6 7" key="1">
    <citation type="journal article" date="2023" name="Elife">
        <title>Identification of key yeast species and microbe-microbe interactions impacting larval growth of Drosophila in the wild.</title>
        <authorList>
            <person name="Mure A."/>
            <person name="Sugiura Y."/>
            <person name="Maeda R."/>
            <person name="Honda K."/>
            <person name="Sakurai N."/>
            <person name="Takahashi Y."/>
            <person name="Watada M."/>
            <person name="Katoh T."/>
            <person name="Gotoh A."/>
            <person name="Gotoh Y."/>
            <person name="Taniguchi I."/>
            <person name="Nakamura K."/>
            <person name="Hayashi T."/>
            <person name="Katayama T."/>
            <person name="Uemura T."/>
            <person name="Hattori Y."/>
        </authorList>
    </citation>
    <scope>NUCLEOTIDE SEQUENCE [LARGE SCALE GENOMIC DNA]</scope>
    <source>
        <strain evidence="6 7">SB-73</strain>
    </source>
</reference>
<evidence type="ECO:0000259" key="5">
    <source>
        <dbReference type="Pfam" id="PF05175"/>
    </source>
</evidence>
<dbReference type="PANTHER" id="PTHR45875">
    <property type="entry name" value="METHYLTRANSFERASE N6AMT1"/>
    <property type="match status" value="1"/>
</dbReference>
<evidence type="ECO:0000256" key="4">
    <source>
        <dbReference type="ARBA" id="ARBA00022691"/>
    </source>
</evidence>
<protein>
    <submittedName>
        <fullName evidence="6">S-adenosylmethionine-dependent methyltransferase</fullName>
    </submittedName>
</protein>
<keyword evidence="4" id="KW-0949">S-adenosyl-L-methionine</keyword>
<dbReference type="InterPro" id="IPR002052">
    <property type="entry name" value="DNA_methylase_N6_adenine_CS"/>
</dbReference>
<dbReference type="Gene3D" id="3.40.50.150">
    <property type="entry name" value="Vaccinia Virus protein VP39"/>
    <property type="match status" value="1"/>
</dbReference>
<keyword evidence="2 6" id="KW-0489">Methyltransferase</keyword>
<dbReference type="GO" id="GO:0035657">
    <property type="term" value="C:eRF1 methyltransferase complex"/>
    <property type="evidence" value="ECO:0007669"/>
    <property type="project" value="TreeGrafter"/>
</dbReference>
<dbReference type="AlphaFoldDB" id="A0AAV5RML3"/>
<dbReference type="InterPro" id="IPR029063">
    <property type="entry name" value="SAM-dependent_MTases_sf"/>
</dbReference>
<sequence length="222" mass="24853">MKPTPLTAACDNVYEPFEDSFFLLDCLELEEPVLRGFKAPLVAEIGCGSGVVSAFLPSLIDLYIPMASDVNPAACTTTLSTWEKNSNTYNPKLPEIEVVRGSLLGFLRPNLVDVLVFNPPYVSTSDVPKLEDYDQEDMRWVDFALDGGEMGMEITNIVLENLSRYLSPHGVAYILLCANNNPKKVVENVEARGYFAHKISERRAGREILSVYRFSRNELDQH</sequence>
<organism evidence="6 7">
    <name type="scientific">Starmerella bacillaris</name>
    <name type="common">Yeast</name>
    <name type="synonym">Candida zemplinina</name>
    <dbReference type="NCBI Taxonomy" id="1247836"/>
    <lineage>
        <taxon>Eukaryota</taxon>
        <taxon>Fungi</taxon>
        <taxon>Dikarya</taxon>
        <taxon>Ascomycota</taxon>
        <taxon>Saccharomycotina</taxon>
        <taxon>Dipodascomycetes</taxon>
        <taxon>Dipodascales</taxon>
        <taxon>Trichomonascaceae</taxon>
        <taxon>Starmerella</taxon>
    </lineage>
</organism>
<comment type="similarity">
    <text evidence="1">Belongs to the eukaryotic/archaeal PrmC-related family.</text>
</comment>
<evidence type="ECO:0000256" key="1">
    <source>
        <dbReference type="ARBA" id="ARBA00006149"/>
    </source>
</evidence>
<feature type="domain" description="Methyltransferase small" evidence="5">
    <location>
        <begin position="38"/>
        <end position="125"/>
    </location>
</feature>
<evidence type="ECO:0000313" key="6">
    <source>
        <dbReference type="EMBL" id="GMM51988.1"/>
    </source>
</evidence>
<dbReference type="InterPro" id="IPR007848">
    <property type="entry name" value="Small_mtfrase_dom"/>
</dbReference>
<dbReference type="GO" id="GO:0003676">
    <property type="term" value="F:nucleic acid binding"/>
    <property type="evidence" value="ECO:0007669"/>
    <property type="project" value="InterPro"/>
</dbReference>
<name>A0AAV5RML3_STABA</name>
<dbReference type="GO" id="GO:0032259">
    <property type="term" value="P:methylation"/>
    <property type="evidence" value="ECO:0007669"/>
    <property type="project" value="UniProtKB-KW"/>
</dbReference>
<gene>
    <name evidence="6" type="ORF">DASB73_029510</name>
</gene>
<keyword evidence="3" id="KW-0808">Transferase</keyword>
<evidence type="ECO:0000256" key="2">
    <source>
        <dbReference type="ARBA" id="ARBA00022603"/>
    </source>
</evidence>
<dbReference type="PANTHER" id="PTHR45875:SF1">
    <property type="entry name" value="METHYLTRANSFERASE N6AMT1"/>
    <property type="match status" value="1"/>
</dbReference>
<dbReference type="GO" id="GO:0008757">
    <property type="term" value="F:S-adenosylmethionine-dependent methyltransferase activity"/>
    <property type="evidence" value="ECO:0007669"/>
    <property type="project" value="TreeGrafter"/>
</dbReference>
<dbReference type="Pfam" id="PF05175">
    <property type="entry name" value="MTS"/>
    <property type="match status" value="1"/>
</dbReference>
<dbReference type="EMBL" id="BTGC01000008">
    <property type="protein sequence ID" value="GMM51988.1"/>
    <property type="molecule type" value="Genomic_DNA"/>
</dbReference>
<accession>A0AAV5RML3</accession>
<dbReference type="SUPFAM" id="SSF53335">
    <property type="entry name" value="S-adenosyl-L-methionine-dependent methyltransferases"/>
    <property type="match status" value="1"/>
</dbReference>
<dbReference type="GO" id="GO:0008276">
    <property type="term" value="F:protein methyltransferase activity"/>
    <property type="evidence" value="ECO:0007669"/>
    <property type="project" value="TreeGrafter"/>
</dbReference>
<dbReference type="InterPro" id="IPR052190">
    <property type="entry name" value="Euk-Arch_PrmC-MTase"/>
</dbReference>
<comment type="caution">
    <text evidence="6">The sequence shown here is derived from an EMBL/GenBank/DDBJ whole genome shotgun (WGS) entry which is preliminary data.</text>
</comment>